<evidence type="ECO:0000313" key="3">
    <source>
        <dbReference type="Proteomes" id="UP000572680"/>
    </source>
</evidence>
<dbReference type="RefSeq" id="WP_182842446.1">
    <property type="nucleotide sequence ID" value="NZ_BAAALP010000027.1"/>
</dbReference>
<proteinExistence type="predicted"/>
<protein>
    <recommendedName>
        <fullName evidence="4">Knr4/Smi1-like domain-containing protein</fullName>
    </recommendedName>
</protein>
<evidence type="ECO:0008006" key="4">
    <source>
        <dbReference type="Google" id="ProtNLM"/>
    </source>
</evidence>
<dbReference type="EMBL" id="JACJIA010000002">
    <property type="protein sequence ID" value="MBA8949951.1"/>
    <property type="molecule type" value="Genomic_DNA"/>
</dbReference>
<gene>
    <name evidence="2" type="ORF">HNR61_001564</name>
</gene>
<name>A0A7W3LKR7_ACTNM</name>
<reference evidence="2 3" key="1">
    <citation type="submission" date="2020-08" db="EMBL/GenBank/DDBJ databases">
        <title>Genomic Encyclopedia of Type Strains, Phase IV (KMG-IV): sequencing the most valuable type-strain genomes for metagenomic binning, comparative biology and taxonomic classification.</title>
        <authorList>
            <person name="Goeker M."/>
        </authorList>
    </citation>
    <scope>NUCLEOTIDE SEQUENCE [LARGE SCALE GENOMIC DNA]</scope>
    <source>
        <strain evidence="2 3">DSM 44197</strain>
    </source>
</reference>
<dbReference type="Proteomes" id="UP000572680">
    <property type="component" value="Unassembled WGS sequence"/>
</dbReference>
<dbReference type="InterPro" id="IPR037883">
    <property type="entry name" value="Knr4/Smi1-like_sf"/>
</dbReference>
<feature type="region of interest" description="Disordered" evidence="1">
    <location>
        <begin position="185"/>
        <end position="206"/>
    </location>
</feature>
<sequence>MTGTPEWEALQRLMPPMAEPDLSVDWGRMRESWGTEFPSDYRRFIGLYGPGTLQGYLVVQDPEPRGGPRRSRFGGMQHETVNAEQAWATDAKTPELAGARPRLIAWGADSSADILCWDASADDPDTWPVLVRDRDESLWSRYDCGMVEFLSRVLRAGFDECPLGDLSLWGRGSATFLPESEQRRRVEEGLAPWTGEPDPYAGRYGG</sequence>
<dbReference type="SUPFAM" id="SSF160631">
    <property type="entry name" value="SMI1/KNR4-like"/>
    <property type="match status" value="1"/>
</dbReference>
<evidence type="ECO:0000256" key="1">
    <source>
        <dbReference type="SAM" id="MobiDB-lite"/>
    </source>
</evidence>
<accession>A0A7W3LKR7</accession>
<comment type="caution">
    <text evidence="2">The sequence shown here is derived from an EMBL/GenBank/DDBJ whole genome shotgun (WGS) entry which is preliminary data.</text>
</comment>
<keyword evidence="3" id="KW-1185">Reference proteome</keyword>
<evidence type="ECO:0000313" key="2">
    <source>
        <dbReference type="EMBL" id="MBA8949951.1"/>
    </source>
</evidence>
<dbReference type="AlphaFoldDB" id="A0A7W3LKR7"/>
<organism evidence="2 3">
    <name type="scientific">Actinomadura namibiensis</name>
    <dbReference type="NCBI Taxonomy" id="182080"/>
    <lineage>
        <taxon>Bacteria</taxon>
        <taxon>Bacillati</taxon>
        <taxon>Actinomycetota</taxon>
        <taxon>Actinomycetes</taxon>
        <taxon>Streptosporangiales</taxon>
        <taxon>Thermomonosporaceae</taxon>
        <taxon>Actinomadura</taxon>
    </lineage>
</organism>